<protein>
    <submittedName>
        <fullName evidence="4">Cupin 2 conserved barrel domain protein</fullName>
    </submittedName>
</protein>
<dbReference type="AlphaFoldDB" id="G0J8D0"/>
<evidence type="ECO:0000256" key="1">
    <source>
        <dbReference type="ARBA" id="ARBA00022723"/>
    </source>
</evidence>
<keyword evidence="5" id="KW-1185">Reference proteome</keyword>
<accession>G0J8D0</accession>
<evidence type="ECO:0000313" key="5">
    <source>
        <dbReference type="Proteomes" id="UP000001635"/>
    </source>
</evidence>
<keyword evidence="1" id="KW-0479">Metal-binding</keyword>
<dbReference type="Pfam" id="PF07883">
    <property type="entry name" value="Cupin_2"/>
    <property type="match status" value="1"/>
</dbReference>
<evidence type="ECO:0000313" key="4">
    <source>
        <dbReference type="EMBL" id="AEL28730.1"/>
    </source>
</evidence>
<reference evidence="5" key="1">
    <citation type="submission" date="2011-07" db="EMBL/GenBank/DDBJ databases">
        <title>The complete genome of Cyclobacterium marinum DSM 745.</title>
        <authorList>
            <person name="Lucas S."/>
            <person name="Han J."/>
            <person name="Lapidus A."/>
            <person name="Bruce D."/>
            <person name="Goodwin L."/>
            <person name="Pitluck S."/>
            <person name="Peters L."/>
            <person name="Kyrpides N."/>
            <person name="Mavromatis K."/>
            <person name="Ivanova N."/>
            <person name="Ovchinnikova G."/>
            <person name="Chertkov O."/>
            <person name="Detter J.C."/>
            <person name="Tapia R."/>
            <person name="Han C."/>
            <person name="Land M."/>
            <person name="Hauser L."/>
            <person name="Markowitz V."/>
            <person name="Cheng J.-F."/>
            <person name="Hugenholtz P."/>
            <person name="Woyke T."/>
            <person name="Wu D."/>
            <person name="Tindall B."/>
            <person name="Schuetze A."/>
            <person name="Brambilla E."/>
            <person name="Klenk H.-P."/>
            <person name="Eisen J.A."/>
        </authorList>
    </citation>
    <scope>NUCLEOTIDE SEQUENCE [LARGE SCALE GENOMIC DNA]</scope>
    <source>
        <strain evidence="5">ATCC 25205 / DSM 745 / LMG 13164 / NCIMB 1802</strain>
    </source>
</reference>
<dbReference type="Gene3D" id="2.60.120.10">
    <property type="entry name" value="Jelly Rolls"/>
    <property type="match status" value="1"/>
</dbReference>
<dbReference type="CDD" id="cd02209">
    <property type="entry name" value="cupin_XRE_C"/>
    <property type="match status" value="1"/>
</dbReference>
<feature type="chain" id="PRO_5003400845" evidence="2">
    <location>
        <begin position="19"/>
        <end position="258"/>
    </location>
</feature>
<dbReference type="STRING" id="880070.Cycma_5046"/>
<sequence length="258" mass="29180">MKYIACFLIMLWNTPVQAQLMPLPSAVYEYNMMAVNVEKGTEIRPILDGPTETLDNFRVKHFSLSDGKSLKLKKGEEKLVLIFSGELQVNQGMKSENLESRSVAWLTKDQPANIHHSGDSPVSFFVVEWESKQVGKDFKPEFNSLTKFNYRQLEFKKSAKGGRRDVSRGATPTLQELEMHITTLKEGEKSHDPHVHADEEIILVLQGQVEEMINGVPYLLGPGSLIYLHAMDAHGIRNAGKGKCEYYAIRWITKNTGK</sequence>
<keyword evidence="2" id="KW-0732">Signal</keyword>
<dbReference type="SUPFAM" id="SSF51182">
    <property type="entry name" value="RmlC-like cupins"/>
    <property type="match status" value="1"/>
</dbReference>
<dbReference type="GO" id="GO:0046872">
    <property type="term" value="F:metal ion binding"/>
    <property type="evidence" value="ECO:0007669"/>
    <property type="project" value="UniProtKB-KW"/>
</dbReference>
<feature type="domain" description="Cupin type-2" evidence="3">
    <location>
        <begin position="181"/>
        <end position="249"/>
    </location>
</feature>
<dbReference type="OrthoDB" id="1413132at2"/>
<dbReference type="eggNOG" id="COG1917">
    <property type="taxonomic scope" value="Bacteria"/>
</dbReference>
<dbReference type="HOGENOM" id="CLU_1093406_0_0_10"/>
<dbReference type="RefSeq" id="WP_014023009.1">
    <property type="nucleotide sequence ID" value="NC_015914.1"/>
</dbReference>
<dbReference type="PANTHER" id="PTHR35848">
    <property type="entry name" value="OXALATE-BINDING PROTEIN"/>
    <property type="match status" value="1"/>
</dbReference>
<proteinExistence type="predicted"/>
<dbReference type="EMBL" id="CP002955">
    <property type="protein sequence ID" value="AEL28730.1"/>
    <property type="molecule type" value="Genomic_DNA"/>
</dbReference>
<dbReference type="InterPro" id="IPR011051">
    <property type="entry name" value="RmlC_Cupin_sf"/>
</dbReference>
<dbReference type="InterPro" id="IPR051610">
    <property type="entry name" value="GPI/OXD"/>
</dbReference>
<dbReference type="KEGG" id="cmr:Cycma_5046"/>
<dbReference type="InterPro" id="IPR013096">
    <property type="entry name" value="Cupin_2"/>
</dbReference>
<name>G0J8D0_CYCMS</name>
<evidence type="ECO:0000256" key="2">
    <source>
        <dbReference type="SAM" id="SignalP"/>
    </source>
</evidence>
<gene>
    <name evidence="4" type="ordered locus">Cycma_5046</name>
</gene>
<feature type="signal peptide" evidence="2">
    <location>
        <begin position="1"/>
        <end position="18"/>
    </location>
</feature>
<dbReference type="InterPro" id="IPR014710">
    <property type="entry name" value="RmlC-like_jellyroll"/>
</dbReference>
<evidence type="ECO:0000259" key="3">
    <source>
        <dbReference type="Pfam" id="PF07883"/>
    </source>
</evidence>
<dbReference type="Proteomes" id="UP000001635">
    <property type="component" value="Chromosome"/>
</dbReference>
<organism evidence="4 5">
    <name type="scientific">Cyclobacterium marinum (strain ATCC 25205 / DSM 745 / LMG 13164 / NCIMB 1802)</name>
    <name type="common">Flectobacillus marinus</name>
    <dbReference type="NCBI Taxonomy" id="880070"/>
    <lineage>
        <taxon>Bacteria</taxon>
        <taxon>Pseudomonadati</taxon>
        <taxon>Bacteroidota</taxon>
        <taxon>Cytophagia</taxon>
        <taxon>Cytophagales</taxon>
        <taxon>Cyclobacteriaceae</taxon>
        <taxon>Cyclobacterium</taxon>
    </lineage>
</organism>